<organism evidence="3 4">
    <name type="scientific">Ceratopteris richardii</name>
    <name type="common">Triangle waterfern</name>
    <dbReference type="NCBI Taxonomy" id="49495"/>
    <lineage>
        <taxon>Eukaryota</taxon>
        <taxon>Viridiplantae</taxon>
        <taxon>Streptophyta</taxon>
        <taxon>Embryophyta</taxon>
        <taxon>Tracheophyta</taxon>
        <taxon>Polypodiopsida</taxon>
        <taxon>Polypodiidae</taxon>
        <taxon>Polypodiales</taxon>
        <taxon>Pteridineae</taxon>
        <taxon>Pteridaceae</taxon>
        <taxon>Parkerioideae</taxon>
        <taxon>Ceratopteris</taxon>
    </lineage>
</organism>
<dbReference type="Proteomes" id="UP000825935">
    <property type="component" value="Chromosome 36"/>
</dbReference>
<evidence type="ECO:0000259" key="2">
    <source>
        <dbReference type="Pfam" id="PF01425"/>
    </source>
</evidence>
<feature type="domain" description="Amidase" evidence="2">
    <location>
        <begin position="174"/>
        <end position="587"/>
    </location>
</feature>
<dbReference type="GO" id="GO:0016811">
    <property type="term" value="F:hydrolase activity, acting on carbon-nitrogen (but not peptide) bonds, in linear amides"/>
    <property type="evidence" value="ECO:0007669"/>
    <property type="project" value="UniProtKB-ARBA"/>
</dbReference>
<accession>A0A8T2QD74</accession>
<protein>
    <recommendedName>
        <fullName evidence="2">Amidase domain-containing protein</fullName>
    </recommendedName>
</protein>
<dbReference type="InterPro" id="IPR036928">
    <property type="entry name" value="AS_sf"/>
</dbReference>
<dbReference type="InterPro" id="IPR020556">
    <property type="entry name" value="Amidase_CS"/>
</dbReference>
<dbReference type="InterPro" id="IPR023631">
    <property type="entry name" value="Amidase_dom"/>
</dbReference>
<dbReference type="Gene3D" id="3.90.1300.10">
    <property type="entry name" value="Amidase signature (AS) domain"/>
    <property type="match status" value="1"/>
</dbReference>
<keyword evidence="4" id="KW-1185">Reference proteome</keyword>
<dbReference type="OrthoDB" id="421993at2759"/>
<dbReference type="OMA" id="YLPMEME"/>
<dbReference type="Pfam" id="PF01425">
    <property type="entry name" value="Amidase"/>
    <property type="match status" value="1"/>
</dbReference>
<evidence type="ECO:0000256" key="1">
    <source>
        <dbReference type="ARBA" id="ARBA00009199"/>
    </source>
</evidence>
<dbReference type="PANTHER" id="PTHR11895:SF67">
    <property type="entry name" value="AMIDASE DOMAIN-CONTAINING PROTEIN"/>
    <property type="match status" value="1"/>
</dbReference>
<dbReference type="InterPro" id="IPR000120">
    <property type="entry name" value="Amidase"/>
</dbReference>
<comment type="caution">
    <text evidence="3">The sequence shown here is derived from an EMBL/GenBank/DDBJ whole genome shotgun (WGS) entry which is preliminary data.</text>
</comment>
<dbReference type="PANTHER" id="PTHR11895">
    <property type="entry name" value="TRANSAMIDASE"/>
    <property type="match status" value="1"/>
</dbReference>
<dbReference type="SUPFAM" id="SSF75304">
    <property type="entry name" value="Amidase signature (AS) enzymes"/>
    <property type="match status" value="1"/>
</dbReference>
<proteinExistence type="inferred from homology"/>
<name>A0A8T2QD74_CERRI</name>
<sequence>MSHGELSYLPMEMESTDADSDTAAKYTHFKVKAPIVAGFSLMCFVWALESRILSRFVLQHLKNANQIIKIFHKSRFHESPMYVPCYDIKDKEETSVIYMDPALTAPERLAVALNCLNPTPVTRDVPIKSFHRWTICDYSKAYKLGDVTPTMVARRLLKAIEDSLQPAPGMGFFINYSAEDIIKQAELSTARYKKGQPLSILDGVPIAVKDEIDCLPYPTTAGTRWLHNVRKVKDDAVIIQSLRECGAMLVGKTNMNELGMGVTTINSNYGAARNPYDSNRYTGGSSGGSAAVVAAGLCPASLGVDGGGSVRIPSALCGIVGFKGTFGRISSSGVVPLNWTLGTIGVHSATVEDALLIYTAINGNLPNGQIISVPPPATLPLLKELPQPQGDCQISGITFAKYTQWFEDCDEVIYTTCYRALDAIQRCYGCKIVEVALPEINEMRLGHFITLGTECSTSLGMDYRKWGQQVSAMDTRATFAMYSSFSNHEFLTALRIRHRQMHFHMQIFKKADIIVTPTTGCTAQPISHRALDVGELNYIDGAKLMHYQLAANFLGLPAITIPVGYDAEGMPIGLQLLGRPWAEATLLSVASSFEKLFSSRKPIVFYDLLS</sequence>
<comment type="similarity">
    <text evidence="1">Belongs to the amidase family.</text>
</comment>
<gene>
    <name evidence="3" type="ORF">KP509_36G053400</name>
</gene>
<dbReference type="AlphaFoldDB" id="A0A8T2QD74"/>
<evidence type="ECO:0000313" key="4">
    <source>
        <dbReference type="Proteomes" id="UP000825935"/>
    </source>
</evidence>
<evidence type="ECO:0000313" key="3">
    <source>
        <dbReference type="EMBL" id="KAH7281555.1"/>
    </source>
</evidence>
<reference evidence="3" key="1">
    <citation type="submission" date="2021-08" db="EMBL/GenBank/DDBJ databases">
        <title>WGS assembly of Ceratopteris richardii.</title>
        <authorList>
            <person name="Marchant D.B."/>
            <person name="Chen G."/>
            <person name="Jenkins J."/>
            <person name="Shu S."/>
            <person name="Leebens-Mack J."/>
            <person name="Grimwood J."/>
            <person name="Schmutz J."/>
            <person name="Soltis P."/>
            <person name="Soltis D."/>
            <person name="Chen Z.-H."/>
        </authorList>
    </citation>
    <scope>NUCLEOTIDE SEQUENCE</scope>
    <source>
        <strain evidence="3">Whitten #5841</strain>
        <tissue evidence="3">Leaf</tissue>
    </source>
</reference>
<dbReference type="EMBL" id="CM035441">
    <property type="protein sequence ID" value="KAH7281555.1"/>
    <property type="molecule type" value="Genomic_DNA"/>
</dbReference>
<dbReference type="PROSITE" id="PS00571">
    <property type="entry name" value="AMIDASES"/>
    <property type="match status" value="1"/>
</dbReference>